<proteinExistence type="predicted"/>
<organism evidence="4 5">
    <name type="scientific">Bacillus carboniphilus</name>
    <dbReference type="NCBI Taxonomy" id="86663"/>
    <lineage>
        <taxon>Bacteria</taxon>
        <taxon>Bacillati</taxon>
        <taxon>Bacillota</taxon>
        <taxon>Bacilli</taxon>
        <taxon>Bacillales</taxon>
        <taxon>Bacillaceae</taxon>
        <taxon>Bacillus</taxon>
    </lineage>
</organism>
<evidence type="ECO:0000313" key="5">
    <source>
        <dbReference type="Proteomes" id="UP001500782"/>
    </source>
</evidence>
<dbReference type="SMART" id="SM00530">
    <property type="entry name" value="HTH_XRE"/>
    <property type="match status" value="1"/>
</dbReference>
<dbReference type="SUPFAM" id="SSF47413">
    <property type="entry name" value="lambda repressor-like DNA-binding domains"/>
    <property type="match status" value="1"/>
</dbReference>
<sequence length="297" mass="32741">MTELGNRLREAREAKGLSLEDLQEITKIQKRYLVGIEEGNYAPMPGNFYVRAFIKQYAEAVGLEPEEIFHEYASEIPTSHQDDLPEQLSRVQTRKTGPVSHSKVFDIIPKLLVGIFVIGAAIGIWFLFQSIAGDDNPDSVSDQSGDETNFDEQVGINDENPDAGKDDEEDPADEEPIEEEPEEEPAPEPVIESVGVNGTTSSYVLKNAEQFTVEVSSTGRTWVQIKGADNTVYFSGELAEGQSSSHDVTENSPVNIRMGFAPDTQVKVNGIPVEFQLPAADNHTQNMIIQFEPTPAQ</sequence>
<feature type="compositionally biased region" description="Acidic residues" evidence="1">
    <location>
        <begin position="159"/>
        <end position="186"/>
    </location>
</feature>
<dbReference type="InterPro" id="IPR010982">
    <property type="entry name" value="Lambda_DNA-bd_dom_sf"/>
</dbReference>
<reference evidence="5" key="1">
    <citation type="journal article" date="2019" name="Int. J. Syst. Evol. Microbiol.">
        <title>The Global Catalogue of Microorganisms (GCM) 10K type strain sequencing project: providing services to taxonomists for standard genome sequencing and annotation.</title>
        <authorList>
            <consortium name="The Broad Institute Genomics Platform"/>
            <consortium name="The Broad Institute Genome Sequencing Center for Infectious Disease"/>
            <person name="Wu L."/>
            <person name="Ma J."/>
        </authorList>
    </citation>
    <scope>NUCLEOTIDE SEQUENCE [LARGE SCALE GENOMIC DNA]</scope>
    <source>
        <strain evidence="5">JCM 9731</strain>
    </source>
</reference>
<feature type="domain" description="HTH cro/C1-type" evidence="3">
    <location>
        <begin position="8"/>
        <end position="43"/>
    </location>
</feature>
<feature type="region of interest" description="Disordered" evidence="1">
    <location>
        <begin position="137"/>
        <end position="194"/>
    </location>
</feature>
<keyword evidence="2" id="KW-0812">Transmembrane</keyword>
<keyword evidence="2" id="KW-0472">Membrane</keyword>
<keyword evidence="2" id="KW-1133">Transmembrane helix</keyword>
<protein>
    <submittedName>
        <fullName evidence="4">Helix-turn-helix domain-containing protein</fullName>
    </submittedName>
</protein>
<name>A0ABP3G2G8_9BACI</name>
<dbReference type="InterPro" id="IPR050400">
    <property type="entry name" value="Bact_Cytoskel_RodZ"/>
</dbReference>
<keyword evidence="5" id="KW-1185">Reference proteome</keyword>
<evidence type="ECO:0000259" key="3">
    <source>
        <dbReference type="PROSITE" id="PS50943"/>
    </source>
</evidence>
<dbReference type="RefSeq" id="WP_343799320.1">
    <property type="nucleotide sequence ID" value="NZ_BAAADJ010000022.1"/>
</dbReference>
<dbReference type="EMBL" id="BAAADJ010000022">
    <property type="protein sequence ID" value="GAA0332361.1"/>
    <property type="molecule type" value="Genomic_DNA"/>
</dbReference>
<dbReference type="PANTHER" id="PTHR34475:SF1">
    <property type="entry name" value="CYTOSKELETON PROTEIN RODZ"/>
    <property type="match status" value="1"/>
</dbReference>
<dbReference type="Pfam" id="PF13413">
    <property type="entry name" value="HTH_25"/>
    <property type="match status" value="1"/>
</dbReference>
<dbReference type="InterPro" id="IPR001387">
    <property type="entry name" value="Cro/C1-type_HTH"/>
</dbReference>
<dbReference type="PROSITE" id="PS50943">
    <property type="entry name" value="HTH_CROC1"/>
    <property type="match status" value="1"/>
</dbReference>
<evidence type="ECO:0000256" key="2">
    <source>
        <dbReference type="SAM" id="Phobius"/>
    </source>
</evidence>
<evidence type="ECO:0000313" key="4">
    <source>
        <dbReference type="EMBL" id="GAA0332361.1"/>
    </source>
</evidence>
<gene>
    <name evidence="4" type="ORF">GCM10008967_23780</name>
</gene>
<dbReference type="Gene3D" id="1.10.260.40">
    <property type="entry name" value="lambda repressor-like DNA-binding domains"/>
    <property type="match status" value="1"/>
</dbReference>
<dbReference type="CDD" id="cd00093">
    <property type="entry name" value="HTH_XRE"/>
    <property type="match status" value="1"/>
</dbReference>
<dbReference type="Proteomes" id="UP001500782">
    <property type="component" value="Unassembled WGS sequence"/>
</dbReference>
<dbReference type="PANTHER" id="PTHR34475">
    <property type="match status" value="1"/>
</dbReference>
<comment type="caution">
    <text evidence="4">The sequence shown here is derived from an EMBL/GenBank/DDBJ whole genome shotgun (WGS) entry which is preliminary data.</text>
</comment>
<feature type="transmembrane region" description="Helical" evidence="2">
    <location>
        <begin position="111"/>
        <end position="128"/>
    </location>
</feature>
<accession>A0ABP3G2G8</accession>
<dbReference type="InterPro" id="IPR025194">
    <property type="entry name" value="RodZ-like_C"/>
</dbReference>
<evidence type="ECO:0000256" key="1">
    <source>
        <dbReference type="SAM" id="MobiDB-lite"/>
    </source>
</evidence>
<dbReference type="Pfam" id="PF13464">
    <property type="entry name" value="RodZ_C"/>
    <property type="match status" value="1"/>
</dbReference>